<dbReference type="SMART" id="SM00530">
    <property type="entry name" value="HTH_XRE"/>
    <property type="match status" value="1"/>
</dbReference>
<keyword evidence="1" id="KW-0238">DNA-binding</keyword>
<evidence type="ECO:0000256" key="1">
    <source>
        <dbReference type="ARBA" id="ARBA00023125"/>
    </source>
</evidence>
<accession>A0A1W1E1C7</accession>
<dbReference type="SUPFAM" id="SSF47413">
    <property type="entry name" value="lambda repressor-like DNA-binding domains"/>
    <property type="match status" value="1"/>
</dbReference>
<dbReference type="InterPro" id="IPR001387">
    <property type="entry name" value="Cro/C1-type_HTH"/>
</dbReference>
<dbReference type="InterPro" id="IPR050807">
    <property type="entry name" value="TransReg_Diox_bact_type"/>
</dbReference>
<dbReference type="GO" id="GO:0003677">
    <property type="term" value="F:DNA binding"/>
    <property type="evidence" value="ECO:0007669"/>
    <property type="project" value="UniProtKB-KW"/>
</dbReference>
<dbReference type="EMBL" id="FPHZ01000080">
    <property type="protein sequence ID" value="SFV87772.1"/>
    <property type="molecule type" value="Genomic_DNA"/>
</dbReference>
<dbReference type="AlphaFoldDB" id="A0A1W1E1C7"/>
<dbReference type="PROSITE" id="PS50943">
    <property type="entry name" value="HTH_CROC1"/>
    <property type="match status" value="1"/>
</dbReference>
<evidence type="ECO:0000259" key="2">
    <source>
        <dbReference type="PROSITE" id="PS50943"/>
    </source>
</evidence>
<dbReference type="GO" id="GO:0005829">
    <property type="term" value="C:cytosol"/>
    <property type="evidence" value="ECO:0007669"/>
    <property type="project" value="TreeGrafter"/>
</dbReference>
<gene>
    <name evidence="3" type="ORF">MNB_SUP05-SYMBIONT-5-535</name>
</gene>
<dbReference type="CDD" id="cd00093">
    <property type="entry name" value="HTH_XRE"/>
    <property type="match status" value="1"/>
</dbReference>
<dbReference type="GO" id="GO:0003700">
    <property type="term" value="F:DNA-binding transcription factor activity"/>
    <property type="evidence" value="ECO:0007669"/>
    <property type="project" value="TreeGrafter"/>
</dbReference>
<dbReference type="Gene3D" id="1.10.260.40">
    <property type="entry name" value="lambda repressor-like DNA-binding domains"/>
    <property type="match status" value="1"/>
</dbReference>
<evidence type="ECO:0000313" key="3">
    <source>
        <dbReference type="EMBL" id="SFV87772.1"/>
    </source>
</evidence>
<reference evidence="3" key="1">
    <citation type="submission" date="2016-10" db="EMBL/GenBank/DDBJ databases">
        <authorList>
            <person name="de Groot N.N."/>
        </authorList>
    </citation>
    <scope>NUCLEOTIDE SEQUENCE</scope>
</reference>
<dbReference type="PANTHER" id="PTHR46797">
    <property type="entry name" value="HTH-TYPE TRANSCRIPTIONAL REGULATOR"/>
    <property type="match status" value="1"/>
</dbReference>
<sequence>MQARADIENGNDELLPSDFVEKLILTNESKIKLWRQYRDLSMTELAQKTNINIATISRIESNKREPTLQQVKDLSFVLGVDIDDLV</sequence>
<dbReference type="Pfam" id="PF01381">
    <property type="entry name" value="HTH_3"/>
    <property type="match status" value="1"/>
</dbReference>
<feature type="domain" description="HTH cro/C1-type" evidence="2">
    <location>
        <begin position="31"/>
        <end position="85"/>
    </location>
</feature>
<organism evidence="3">
    <name type="scientific">hydrothermal vent metagenome</name>
    <dbReference type="NCBI Taxonomy" id="652676"/>
    <lineage>
        <taxon>unclassified sequences</taxon>
        <taxon>metagenomes</taxon>
        <taxon>ecological metagenomes</taxon>
    </lineage>
</organism>
<dbReference type="InterPro" id="IPR010982">
    <property type="entry name" value="Lambda_DNA-bd_dom_sf"/>
</dbReference>
<protein>
    <submittedName>
        <fullName evidence="3">Putative helix-turn-helix transcriptional regulator</fullName>
    </submittedName>
</protein>
<dbReference type="PANTHER" id="PTHR46797:SF1">
    <property type="entry name" value="METHYLPHOSPHONATE SYNTHASE"/>
    <property type="match status" value="1"/>
</dbReference>
<proteinExistence type="predicted"/>
<name>A0A1W1E1C7_9ZZZZ</name>